<dbReference type="Gene3D" id="3.40.50.280">
    <property type="entry name" value="Cobalamin-binding domain"/>
    <property type="match status" value="1"/>
</dbReference>
<feature type="domain" description="B12-binding" evidence="1">
    <location>
        <begin position="227"/>
        <end position="351"/>
    </location>
</feature>
<dbReference type="Proteomes" id="UP000612233">
    <property type="component" value="Unassembled WGS sequence"/>
</dbReference>
<dbReference type="PROSITE" id="PS51332">
    <property type="entry name" value="B12_BINDING"/>
    <property type="match status" value="1"/>
</dbReference>
<dbReference type="Pfam" id="PF02607">
    <property type="entry name" value="B12-binding_2"/>
    <property type="match status" value="1"/>
</dbReference>
<sequence>MLTEQVLHEQIAQRLYQELGALAGYAAKPLMPTITDSATVDTSPDHLQRHLLALALANAVLMNSPALFGAHVRQMSQQLGPETTAAQVAALGQALLPRLSTDEYALAARMLNAGRNALTAPESTDAAPLPAPDGAPAGRFGTLAINYLALLLAADRPAAQRLVLQEAEASTDVRDLYLHVLQPAQREVGSLWQRGTISIAEEHYCTAATAGLMAQLRPYFQRTPRNGRRLLATCVAGDPHTIGLQMVVDFLEYDGWDVSYLGASRPLNSIHGMVADQRVDLVLMAASMPHHVPQVRDLVAALRRDPATRCVRVLVGGHSFGHDATLWQNTDADAWAASDAEAVAVTRGLFE</sequence>
<dbReference type="EMBL" id="JACXAD010000006">
    <property type="protein sequence ID" value="MBD2767592.1"/>
    <property type="molecule type" value="Genomic_DNA"/>
</dbReference>
<evidence type="ECO:0000259" key="1">
    <source>
        <dbReference type="PROSITE" id="PS51332"/>
    </source>
</evidence>
<comment type="caution">
    <text evidence="2">The sequence shown here is derived from an EMBL/GenBank/DDBJ whole genome shotgun (WGS) entry which is preliminary data.</text>
</comment>
<evidence type="ECO:0000313" key="3">
    <source>
        <dbReference type="Proteomes" id="UP000612233"/>
    </source>
</evidence>
<dbReference type="InterPro" id="IPR036724">
    <property type="entry name" value="Cobalamin-bd_sf"/>
</dbReference>
<dbReference type="InterPro" id="IPR006158">
    <property type="entry name" value="Cobalamin-bd"/>
</dbReference>
<dbReference type="Gene3D" id="1.10.1240.10">
    <property type="entry name" value="Methionine synthase domain"/>
    <property type="match status" value="1"/>
</dbReference>
<dbReference type="SUPFAM" id="SSF52242">
    <property type="entry name" value="Cobalamin (vitamin B12)-binding domain"/>
    <property type="match status" value="1"/>
</dbReference>
<dbReference type="InterPro" id="IPR036594">
    <property type="entry name" value="Meth_synthase_dom"/>
</dbReference>
<dbReference type="AlphaFoldDB" id="A0A927GIN2"/>
<keyword evidence="3" id="KW-1185">Reference proteome</keyword>
<name>A0A927GIN2_9BACT</name>
<proteinExistence type="predicted"/>
<evidence type="ECO:0000313" key="2">
    <source>
        <dbReference type="EMBL" id="MBD2767592.1"/>
    </source>
</evidence>
<protein>
    <submittedName>
        <fullName evidence="2">Cobalamin B12-binding domain-containing protein</fullName>
    </submittedName>
</protein>
<dbReference type="InterPro" id="IPR003759">
    <property type="entry name" value="Cbl-bd_cap"/>
</dbReference>
<reference evidence="2" key="1">
    <citation type="submission" date="2020-09" db="EMBL/GenBank/DDBJ databases">
        <authorList>
            <person name="Kim M.K."/>
        </authorList>
    </citation>
    <scope>NUCLEOTIDE SEQUENCE</scope>
    <source>
        <strain evidence="2">BT664</strain>
    </source>
</reference>
<dbReference type="CDD" id="cd02065">
    <property type="entry name" value="B12-binding_like"/>
    <property type="match status" value="1"/>
</dbReference>
<dbReference type="GO" id="GO:0046872">
    <property type="term" value="F:metal ion binding"/>
    <property type="evidence" value="ECO:0007669"/>
    <property type="project" value="InterPro"/>
</dbReference>
<dbReference type="Pfam" id="PF02310">
    <property type="entry name" value="B12-binding"/>
    <property type="match status" value="1"/>
</dbReference>
<dbReference type="GO" id="GO:0031419">
    <property type="term" value="F:cobalamin binding"/>
    <property type="evidence" value="ECO:0007669"/>
    <property type="project" value="InterPro"/>
</dbReference>
<dbReference type="RefSeq" id="WP_191004416.1">
    <property type="nucleotide sequence ID" value="NZ_JACXAD010000006.1"/>
</dbReference>
<accession>A0A927GIN2</accession>
<gene>
    <name evidence="2" type="ORF">IC235_06770</name>
</gene>
<organism evidence="2 3">
    <name type="scientific">Hymenobacter montanus</name>
    <dbReference type="NCBI Taxonomy" id="2771359"/>
    <lineage>
        <taxon>Bacteria</taxon>
        <taxon>Pseudomonadati</taxon>
        <taxon>Bacteroidota</taxon>
        <taxon>Cytophagia</taxon>
        <taxon>Cytophagales</taxon>
        <taxon>Hymenobacteraceae</taxon>
        <taxon>Hymenobacter</taxon>
    </lineage>
</organism>